<evidence type="ECO:0000256" key="4">
    <source>
        <dbReference type="ARBA" id="ARBA00023136"/>
    </source>
</evidence>
<gene>
    <name evidence="7 8" type="primary">LOC114339991</name>
</gene>
<organism evidence="7">
    <name type="scientific">Diabrotica virgifera virgifera</name>
    <name type="common">western corn rootworm</name>
    <dbReference type="NCBI Taxonomy" id="50390"/>
    <lineage>
        <taxon>Eukaryota</taxon>
        <taxon>Metazoa</taxon>
        <taxon>Ecdysozoa</taxon>
        <taxon>Arthropoda</taxon>
        <taxon>Hexapoda</taxon>
        <taxon>Insecta</taxon>
        <taxon>Pterygota</taxon>
        <taxon>Neoptera</taxon>
        <taxon>Endopterygota</taxon>
        <taxon>Coleoptera</taxon>
        <taxon>Polyphaga</taxon>
        <taxon>Cucujiformia</taxon>
        <taxon>Chrysomeloidea</taxon>
        <taxon>Chrysomelidae</taxon>
        <taxon>Galerucinae</taxon>
        <taxon>Diabroticina</taxon>
        <taxon>Diabroticites</taxon>
        <taxon>Diabrotica</taxon>
    </lineage>
</organism>
<dbReference type="GO" id="GO:0016020">
    <property type="term" value="C:membrane"/>
    <property type="evidence" value="ECO:0007669"/>
    <property type="project" value="UniProtKB-SubCell"/>
</dbReference>
<reference evidence="7 8" key="1">
    <citation type="submission" date="2025-04" db="UniProtKB">
        <authorList>
            <consortium name="RefSeq"/>
        </authorList>
    </citation>
    <scope>IDENTIFICATION</scope>
    <source>
        <tissue evidence="7 8">Whole insect</tissue>
    </source>
</reference>
<keyword evidence="3 5" id="KW-1133">Transmembrane helix</keyword>
<comment type="subcellular location">
    <subcellularLocation>
        <location evidence="1">Membrane</location>
    </subcellularLocation>
</comment>
<evidence type="ECO:0000256" key="5">
    <source>
        <dbReference type="SAM" id="Phobius"/>
    </source>
</evidence>
<keyword evidence="4 5" id="KW-0472">Membrane</keyword>
<sequence length="321" mass="37555">MENTFNIAEVEEDPLAEVNITEFYEQMEETYDILHYTSYFTDTIKFLLCILSIAADICIIIIILKNPKLKTKTNMYILHYSIWHIVFVVICPMFFVLFDQLHLVDIFPSVFFSIIFEITGISVSLLFLLGFCLALDWFLNIHSPHFVKSSALFNKYAIYFIYLLAAFISVIMYFVFEEYILEGLYYSMALSLVIFNFLYYSNKKNENNFKSYGLLPANIIIFFWLPLFVFEELLIWSSESDQYTLSSILLYTMFLADWFSLTISLVLIITLIRMDIDIEVAILKLFNRGNKGYKDDLETLEKAENEDVPNSVVTDSNSVHI</sequence>
<evidence type="ECO:0000313" key="8">
    <source>
        <dbReference type="RefSeq" id="XP_028146496.1"/>
    </source>
</evidence>
<feature type="domain" description="G-protein coupled receptors family 1 profile" evidence="6">
    <location>
        <begin position="55"/>
        <end position="236"/>
    </location>
</feature>
<dbReference type="Gene3D" id="1.20.1070.10">
    <property type="entry name" value="Rhodopsin 7-helix transmembrane proteins"/>
    <property type="match status" value="1"/>
</dbReference>
<dbReference type="InterPro" id="IPR017452">
    <property type="entry name" value="GPCR_Rhodpsn_7TM"/>
</dbReference>
<dbReference type="PROSITE" id="PS50262">
    <property type="entry name" value="G_PROTEIN_RECEP_F1_2"/>
    <property type="match status" value="1"/>
</dbReference>
<feature type="transmembrane region" description="Helical" evidence="5">
    <location>
        <begin position="76"/>
        <end position="98"/>
    </location>
</feature>
<evidence type="ECO:0000256" key="2">
    <source>
        <dbReference type="ARBA" id="ARBA00022692"/>
    </source>
</evidence>
<evidence type="ECO:0000259" key="6">
    <source>
        <dbReference type="PROSITE" id="PS50262"/>
    </source>
</evidence>
<protein>
    <submittedName>
        <fullName evidence="7 8">Uncharacterized protein LOC114339991 isoform X1</fullName>
    </submittedName>
</protein>
<name>A0A6P7GAY7_DIAVI</name>
<feature type="transmembrane region" description="Helical" evidence="5">
    <location>
        <begin position="44"/>
        <end position="64"/>
    </location>
</feature>
<keyword evidence="2 5" id="KW-0812">Transmembrane</keyword>
<dbReference type="SUPFAM" id="SSF81321">
    <property type="entry name" value="Family A G protein-coupled receptor-like"/>
    <property type="match status" value="1"/>
</dbReference>
<evidence type="ECO:0000256" key="1">
    <source>
        <dbReference type="ARBA" id="ARBA00004370"/>
    </source>
</evidence>
<proteinExistence type="predicted"/>
<feature type="transmembrane region" description="Helical" evidence="5">
    <location>
        <begin position="156"/>
        <end position="176"/>
    </location>
</feature>
<evidence type="ECO:0000256" key="3">
    <source>
        <dbReference type="ARBA" id="ARBA00022989"/>
    </source>
</evidence>
<feature type="transmembrane region" description="Helical" evidence="5">
    <location>
        <begin position="110"/>
        <end position="135"/>
    </location>
</feature>
<dbReference type="RefSeq" id="XP_028146491.1">
    <property type="nucleotide sequence ID" value="XM_028290690.1"/>
</dbReference>
<dbReference type="AlphaFoldDB" id="A0A6P7GAY7"/>
<feature type="transmembrane region" description="Helical" evidence="5">
    <location>
        <begin position="212"/>
        <end position="236"/>
    </location>
</feature>
<dbReference type="RefSeq" id="XP_028146496.1">
    <property type="nucleotide sequence ID" value="XM_028290695.1"/>
</dbReference>
<feature type="transmembrane region" description="Helical" evidence="5">
    <location>
        <begin position="183"/>
        <end position="200"/>
    </location>
</feature>
<evidence type="ECO:0000313" key="7">
    <source>
        <dbReference type="RefSeq" id="XP_028146491.1"/>
    </source>
</evidence>
<accession>A0A6P7GAY7</accession>
<feature type="transmembrane region" description="Helical" evidence="5">
    <location>
        <begin position="248"/>
        <end position="272"/>
    </location>
</feature>